<dbReference type="Gene3D" id="3.40.50.300">
    <property type="entry name" value="P-loop containing nucleotide triphosphate hydrolases"/>
    <property type="match status" value="1"/>
</dbReference>
<dbReference type="EMBL" id="JAAMPC010000013">
    <property type="protein sequence ID" value="KAG2272863.1"/>
    <property type="molecule type" value="Genomic_DNA"/>
</dbReference>
<evidence type="ECO:0000256" key="1">
    <source>
        <dbReference type="ARBA" id="ARBA00022946"/>
    </source>
</evidence>
<feature type="domain" description="AAA+ ATPase" evidence="2">
    <location>
        <begin position="793"/>
        <end position="933"/>
    </location>
</feature>
<dbReference type="GO" id="GO:0009535">
    <property type="term" value="C:chloroplast thylakoid membrane"/>
    <property type="evidence" value="ECO:0007669"/>
    <property type="project" value="TreeGrafter"/>
</dbReference>
<dbReference type="FunFam" id="1.20.58.760:FF:000015">
    <property type="entry name" value="ATP-dependent zinc metalloprotease FtsH 3"/>
    <property type="match status" value="1"/>
</dbReference>
<dbReference type="OrthoDB" id="2016434at2759"/>
<dbReference type="SMART" id="SM00382">
    <property type="entry name" value="AAA"/>
    <property type="match status" value="1"/>
</dbReference>
<reference evidence="3 4" key="1">
    <citation type="submission" date="2020-02" db="EMBL/GenBank/DDBJ databases">
        <authorList>
            <person name="Ma Q."/>
            <person name="Huang Y."/>
            <person name="Song X."/>
            <person name="Pei D."/>
        </authorList>
    </citation>
    <scope>NUCLEOTIDE SEQUENCE [LARGE SCALE GENOMIC DNA]</scope>
    <source>
        <strain evidence="3">Sxm20200214</strain>
        <tissue evidence="3">Leaf</tissue>
    </source>
</reference>
<dbReference type="Pfam" id="PF00004">
    <property type="entry name" value="AAA"/>
    <property type="match status" value="1"/>
</dbReference>
<dbReference type="Proteomes" id="UP000886595">
    <property type="component" value="Unassembled WGS sequence"/>
</dbReference>
<dbReference type="Gene3D" id="1.20.58.760">
    <property type="entry name" value="Peptidase M41"/>
    <property type="match status" value="1"/>
</dbReference>
<dbReference type="GO" id="GO:0004222">
    <property type="term" value="F:metalloendopeptidase activity"/>
    <property type="evidence" value="ECO:0007669"/>
    <property type="project" value="InterPro"/>
</dbReference>
<dbReference type="SUPFAM" id="SSF140990">
    <property type="entry name" value="FtsH protease domain-like"/>
    <property type="match status" value="1"/>
</dbReference>
<dbReference type="Pfam" id="PF01434">
    <property type="entry name" value="Peptidase_M41"/>
    <property type="match status" value="1"/>
</dbReference>
<dbReference type="FunFam" id="3.40.50.300:FF:001891">
    <property type="entry name" value="ATP-dependent zinc metalloprotease FtsH 3"/>
    <property type="match status" value="1"/>
</dbReference>
<sequence length="1297" mass="149637">MDFISASSSPVFTRLSPLSLSPGLVSLNLRYRVKNRVFGSRESNKSRRIVAVRGCLGFPSSNQSEAHVRSRELVYSAKTKESVIQFVSKPLVYALFCIAIGFSPVHSFQAPALALPFISDVIRKRKKETLIEKEVVLKSIDHEFSGYTQRLLEMVSVLLKSVEKVRKEDGDAAEVGAALDAVKEEKEKLEKEIMSGLYSDLGRFRKEREMLMERADGIVEEVLRLKKESERMLGKGNKEKAERLEDSVDVMEREYNKIWERVDEIDDTVLKRETTTLSFGVRELMFIERECVELVKSFNREMKQKNSESIPESSVTKLPRDEIKQELLNAQRKHLEQVILPDVLELEEVDPLFDSDSVDFSLRIKKRLEESKKLQKNLQDHIRRRMKKFGEEKLFVVKTPEGEVVKGFPEAEVKWMFGEKEVVVPKAIQLHLRHGWKKWQDEAKADLKQRLLEDVDFGKQYIAQRQEQVLLDRDRVVSKTWYNEDKDRWEMDHMAVPYAVSRKLIDSARIRHDFAVMYVALKGDDKEYYVDLKEYEMQFEKFGGFDALYLKMLACGIPTTVHLMWIPMSELSLHQQFLLFTRVVSRAFTALRKTPIVSQAKDILLERIRNINDDLMMAVVFPVLEFIIPYQLRLRLGMAWPEEIEQSVGTTWYLQWQSEAEMNFRSRNTEDFKWFVWFLIRSFVYGYVVYHVFRFLKRKIPRVLGYGPFRRDPNVRKFWRVKSYFTFRKRRIKQKRKAGVDPIKTAFDRMKRVKNPPIPLKNFASIESMREEINEVVAFLQNPKAFQEMGARAPRGVLIVGERGTGKTSLALAIAAEARVPVVNVEAQELEAGLWVGQSAANVRELFQTARELAPVIIFVEDFDLFAGVRGKLIHTKQQDHESFINQLLVELDGFEKQDGVVLMATTRNHKQIDEALRRPGRMDRIFHLQSPTEMEREKILHNAAEETMDRELIDLVDWRKVSEKTSLLRPIELKLVPMALESSAFRSKFLDTDELLSYVSLFATFSRIVPSWLRKTKVANKMGKMLVNHLGLNLTKEDLENVVDLMEPYGQISNGIELLNPPVDWTRETKFPHAVWASGRALIALLIPNFDVVDNLWLEPSSWEGIGCTKITKVTSGGSASGNTESRSYLEKKLVFCFGSHIASQMLLPPGEENFLSSSEITQAQEIATRMVLQYGWGPDDSPAVYYATNAVSALSMGNHHEYEMASKVEKIYDLAYEKAKGMLLKNRRVLEKITEELLEFEILTHKDLERLVHENGGIREKEPFFLSGTSHNEPLSRSFLDAGDSSETVLLSTPT</sequence>
<dbReference type="PANTHER" id="PTHR23076:SF58">
    <property type="entry name" value="INACTIVE ATP-DEPENDENT ZINC METALLOPROTEASE FTSHI 5, CHLOROPLASTIC-RELATED"/>
    <property type="match status" value="1"/>
</dbReference>
<dbReference type="SUPFAM" id="SSF52540">
    <property type="entry name" value="P-loop containing nucleoside triphosphate hydrolases"/>
    <property type="match status" value="1"/>
</dbReference>
<comment type="caution">
    <text evidence="3">The sequence shown here is derived from an EMBL/GenBank/DDBJ whole genome shotgun (WGS) entry which is preliminary data.</text>
</comment>
<dbReference type="PANTHER" id="PTHR23076">
    <property type="entry name" value="METALLOPROTEASE M41 FTSH"/>
    <property type="match status" value="1"/>
</dbReference>
<evidence type="ECO:0000313" key="3">
    <source>
        <dbReference type="EMBL" id="KAG2272863.1"/>
    </source>
</evidence>
<proteinExistence type="predicted"/>
<dbReference type="InterPro" id="IPR003593">
    <property type="entry name" value="AAA+_ATPase"/>
</dbReference>
<protein>
    <recommendedName>
        <fullName evidence="2">AAA+ ATPase domain-containing protein</fullName>
    </recommendedName>
</protein>
<dbReference type="GO" id="GO:0016887">
    <property type="term" value="F:ATP hydrolysis activity"/>
    <property type="evidence" value="ECO:0007669"/>
    <property type="project" value="InterPro"/>
</dbReference>
<evidence type="ECO:0000259" key="2">
    <source>
        <dbReference type="SMART" id="SM00382"/>
    </source>
</evidence>
<keyword evidence="4" id="KW-1185">Reference proteome</keyword>
<dbReference type="GO" id="GO:0004176">
    <property type="term" value="F:ATP-dependent peptidase activity"/>
    <property type="evidence" value="ECO:0007669"/>
    <property type="project" value="InterPro"/>
</dbReference>
<accession>A0A8X7QNA6</accession>
<dbReference type="InterPro" id="IPR027417">
    <property type="entry name" value="P-loop_NTPase"/>
</dbReference>
<organism evidence="3 4">
    <name type="scientific">Brassica carinata</name>
    <name type="common">Ethiopian mustard</name>
    <name type="synonym">Abyssinian cabbage</name>
    <dbReference type="NCBI Taxonomy" id="52824"/>
    <lineage>
        <taxon>Eukaryota</taxon>
        <taxon>Viridiplantae</taxon>
        <taxon>Streptophyta</taxon>
        <taxon>Embryophyta</taxon>
        <taxon>Tracheophyta</taxon>
        <taxon>Spermatophyta</taxon>
        <taxon>Magnoliopsida</taxon>
        <taxon>eudicotyledons</taxon>
        <taxon>Gunneridae</taxon>
        <taxon>Pentapetalae</taxon>
        <taxon>rosids</taxon>
        <taxon>malvids</taxon>
        <taxon>Brassicales</taxon>
        <taxon>Brassicaceae</taxon>
        <taxon>Brassiceae</taxon>
        <taxon>Brassica</taxon>
    </lineage>
</organism>
<keyword evidence="1" id="KW-0809">Transit peptide</keyword>
<dbReference type="GO" id="GO:0005524">
    <property type="term" value="F:ATP binding"/>
    <property type="evidence" value="ECO:0007669"/>
    <property type="project" value="InterPro"/>
</dbReference>
<dbReference type="GO" id="GO:0006508">
    <property type="term" value="P:proteolysis"/>
    <property type="evidence" value="ECO:0007669"/>
    <property type="project" value="InterPro"/>
</dbReference>
<dbReference type="InterPro" id="IPR000642">
    <property type="entry name" value="Peptidase_M41"/>
</dbReference>
<gene>
    <name evidence="3" type="ORF">Bca52824_067418</name>
</gene>
<name>A0A8X7QNA6_BRACI</name>
<evidence type="ECO:0000313" key="4">
    <source>
        <dbReference type="Proteomes" id="UP000886595"/>
    </source>
</evidence>
<dbReference type="InterPro" id="IPR037219">
    <property type="entry name" value="Peptidase_M41-like"/>
</dbReference>
<dbReference type="InterPro" id="IPR003959">
    <property type="entry name" value="ATPase_AAA_core"/>
</dbReference>